<dbReference type="InterPro" id="IPR036772">
    <property type="entry name" value="SRCR-like_dom_sf"/>
</dbReference>
<evidence type="ECO:0000313" key="9">
    <source>
        <dbReference type="Proteomes" id="UP000221080"/>
    </source>
</evidence>
<accession>A0A9F7TQS0</accession>
<dbReference type="SMART" id="SM00202">
    <property type="entry name" value="SR"/>
    <property type="match status" value="2"/>
</dbReference>
<dbReference type="PANTHER" id="PTHR19331">
    <property type="entry name" value="SCAVENGER RECEPTOR DOMAIN-CONTAINING"/>
    <property type="match status" value="1"/>
</dbReference>
<organism evidence="9 10">
    <name type="scientific">Ictalurus punctatus</name>
    <name type="common">Channel catfish</name>
    <name type="synonym">Silurus punctatus</name>
    <dbReference type="NCBI Taxonomy" id="7998"/>
    <lineage>
        <taxon>Eukaryota</taxon>
        <taxon>Metazoa</taxon>
        <taxon>Chordata</taxon>
        <taxon>Craniata</taxon>
        <taxon>Vertebrata</taxon>
        <taxon>Euteleostomi</taxon>
        <taxon>Actinopterygii</taxon>
        <taxon>Neopterygii</taxon>
        <taxon>Teleostei</taxon>
        <taxon>Ostariophysi</taxon>
        <taxon>Siluriformes</taxon>
        <taxon>Ictaluridae</taxon>
        <taxon>Ictalurus</taxon>
    </lineage>
</organism>
<dbReference type="Gene3D" id="3.10.250.10">
    <property type="entry name" value="SRCR-like domain"/>
    <property type="match status" value="2"/>
</dbReference>
<feature type="domain" description="SRCR" evidence="8">
    <location>
        <begin position="76"/>
        <end position="177"/>
    </location>
</feature>
<dbReference type="Proteomes" id="UP000221080">
    <property type="component" value="Chromosome 19"/>
</dbReference>
<feature type="disulfide bond" evidence="7">
    <location>
        <begin position="39"/>
        <end position="49"/>
    </location>
</feature>
<evidence type="ECO:0000256" key="4">
    <source>
        <dbReference type="ARBA" id="ARBA00022737"/>
    </source>
</evidence>
<keyword evidence="2" id="KW-0964">Secreted</keyword>
<evidence type="ECO:0000256" key="6">
    <source>
        <dbReference type="ARBA" id="ARBA00023180"/>
    </source>
</evidence>
<evidence type="ECO:0000256" key="1">
    <source>
        <dbReference type="ARBA" id="ARBA00004613"/>
    </source>
</evidence>
<name>A0A9F7TQS0_ICTPU</name>
<dbReference type="AlphaFoldDB" id="A0A9F7TQS0"/>
<comment type="caution">
    <text evidence="7">Lacks conserved residue(s) required for the propagation of feature annotation.</text>
</comment>
<comment type="subcellular location">
    <subcellularLocation>
        <location evidence="1">Secreted</location>
    </subcellularLocation>
</comment>
<dbReference type="GeneID" id="128635422"/>
<feature type="disulfide bond" evidence="7">
    <location>
        <begin position="145"/>
        <end position="155"/>
    </location>
</feature>
<dbReference type="GO" id="GO:0016020">
    <property type="term" value="C:membrane"/>
    <property type="evidence" value="ECO:0007669"/>
    <property type="project" value="InterPro"/>
</dbReference>
<evidence type="ECO:0000256" key="5">
    <source>
        <dbReference type="ARBA" id="ARBA00023157"/>
    </source>
</evidence>
<sequence length="181" mass="19293">MVDAAVVCRVLRCGEAVNAPQNAHFGPGSGPIWMVYVECRGSESILKNCGSFGRGEPYGCGHGLDAGVTCSGHRMSRLTAGPHRCSGRVEVFHGGSWFTVCDADFDQQDAEVVCRELGCGIPVEVRGSAAFGRGEVQVWTEELQCRGNESEITFCPTSSSLKHSNCSHYNDVGLICSGEVS</sequence>
<evidence type="ECO:0000256" key="2">
    <source>
        <dbReference type="ARBA" id="ARBA00022525"/>
    </source>
</evidence>
<dbReference type="Pfam" id="PF00530">
    <property type="entry name" value="SRCR"/>
    <property type="match status" value="2"/>
</dbReference>
<reference evidence="10" key="2">
    <citation type="submission" date="2025-08" db="UniProtKB">
        <authorList>
            <consortium name="RefSeq"/>
        </authorList>
    </citation>
    <scope>IDENTIFICATION</scope>
    <source>
        <tissue evidence="10">Blood</tissue>
    </source>
</reference>
<dbReference type="KEGG" id="ipu:128635422"/>
<keyword evidence="5 7" id="KW-1015">Disulfide bond</keyword>
<feature type="domain" description="SRCR" evidence="8">
    <location>
        <begin position="1"/>
        <end position="71"/>
    </location>
</feature>
<dbReference type="PANTHER" id="PTHR19331:SF22">
    <property type="entry name" value="DELETED IN MALIGNANT BRAIN TUMORS 1 PROTEIN"/>
    <property type="match status" value="1"/>
</dbReference>
<keyword evidence="3" id="KW-0732">Signal</keyword>
<dbReference type="OrthoDB" id="536948at2759"/>
<dbReference type="PRINTS" id="PR00258">
    <property type="entry name" value="SPERACTRCPTR"/>
</dbReference>
<dbReference type="RefSeq" id="XP_053544368.1">
    <property type="nucleotide sequence ID" value="XM_053688393.1"/>
</dbReference>
<proteinExistence type="predicted"/>
<evidence type="ECO:0000256" key="3">
    <source>
        <dbReference type="ARBA" id="ARBA00022729"/>
    </source>
</evidence>
<protein>
    <submittedName>
        <fullName evidence="10">Deleted in malignant brain tumors 1 protein-like</fullName>
    </submittedName>
</protein>
<evidence type="ECO:0000313" key="10">
    <source>
        <dbReference type="RefSeq" id="XP_053544368.1"/>
    </source>
</evidence>
<keyword evidence="9" id="KW-1185">Reference proteome</keyword>
<evidence type="ECO:0000259" key="8">
    <source>
        <dbReference type="PROSITE" id="PS50287"/>
    </source>
</evidence>
<dbReference type="FunFam" id="3.10.250.10:FF:000002">
    <property type="entry name" value="Scavenger receptor cysteine-rich type 1 protein M130"/>
    <property type="match status" value="1"/>
</dbReference>
<keyword evidence="4" id="KW-0677">Repeat</keyword>
<gene>
    <name evidence="10" type="primary">LOC128635422</name>
</gene>
<dbReference type="PROSITE" id="PS50287">
    <property type="entry name" value="SRCR_2"/>
    <property type="match status" value="2"/>
</dbReference>
<reference evidence="9" key="1">
    <citation type="journal article" date="2016" name="Nat. Commun.">
        <title>The channel catfish genome sequence provides insights into the evolution of scale formation in teleosts.</title>
        <authorList>
            <person name="Liu Z."/>
            <person name="Liu S."/>
            <person name="Yao J."/>
            <person name="Bao L."/>
            <person name="Zhang J."/>
            <person name="Li Y."/>
            <person name="Jiang C."/>
            <person name="Sun L."/>
            <person name="Wang R."/>
            <person name="Zhang Y."/>
            <person name="Zhou T."/>
            <person name="Zeng Q."/>
            <person name="Fu Q."/>
            <person name="Gao S."/>
            <person name="Li N."/>
            <person name="Koren S."/>
            <person name="Jiang Y."/>
            <person name="Zimin A."/>
            <person name="Xu P."/>
            <person name="Phillippy A.M."/>
            <person name="Geng X."/>
            <person name="Song L."/>
            <person name="Sun F."/>
            <person name="Li C."/>
            <person name="Wang X."/>
            <person name="Chen A."/>
            <person name="Jin Y."/>
            <person name="Yuan Z."/>
            <person name="Yang Y."/>
            <person name="Tan S."/>
            <person name="Peatman E."/>
            <person name="Lu J."/>
            <person name="Qin Z."/>
            <person name="Dunham R."/>
            <person name="Li Z."/>
            <person name="Sonstegard T."/>
            <person name="Feng J."/>
            <person name="Danzmann R.G."/>
            <person name="Schroeder S."/>
            <person name="Scheffler B."/>
            <person name="Duke M.V."/>
            <person name="Ballard L."/>
            <person name="Kucuktas H."/>
            <person name="Kaltenboeck L."/>
            <person name="Liu H."/>
            <person name="Armbruster J."/>
            <person name="Xie Y."/>
            <person name="Kirby M.L."/>
            <person name="Tian Y."/>
            <person name="Flanagan M.E."/>
            <person name="Mu W."/>
            <person name="Waldbieser G.C."/>
        </authorList>
    </citation>
    <scope>NUCLEOTIDE SEQUENCE [LARGE SCALE GENOMIC DNA]</scope>
    <source>
        <strain evidence="9">SDA103</strain>
    </source>
</reference>
<dbReference type="SUPFAM" id="SSF56487">
    <property type="entry name" value="SRCR-like"/>
    <property type="match status" value="2"/>
</dbReference>
<dbReference type="InterPro" id="IPR001190">
    <property type="entry name" value="SRCR"/>
</dbReference>
<keyword evidence="6" id="KW-0325">Glycoprotein</keyword>
<evidence type="ECO:0000256" key="7">
    <source>
        <dbReference type="PROSITE-ProRule" id="PRU00196"/>
    </source>
</evidence>